<dbReference type="HOGENOM" id="CLU_2273818_0_0_9"/>
<keyword evidence="1" id="KW-1133">Transmembrane helix</keyword>
<keyword evidence="1" id="KW-0472">Membrane</keyword>
<evidence type="ECO:0000313" key="3">
    <source>
        <dbReference type="Proteomes" id="UP000030647"/>
    </source>
</evidence>
<sequence length="102" mass="11456">MVIIIFGTIATISSSFKLSPDIHRGVAYAEEALWVFYATIMLMRDLTNPNPPLIGLATIFIVFVAVRLAAEIWIAEPSDTELATQKRIDEISHKIDRILDKK</sequence>
<gene>
    <name evidence="2" type="ORF">L248_2509</name>
</gene>
<keyword evidence="1" id="KW-0812">Transmembrane</keyword>
<proteinExistence type="predicted"/>
<feature type="transmembrane region" description="Helical" evidence="1">
    <location>
        <begin position="53"/>
        <end position="70"/>
    </location>
</feature>
<evidence type="ECO:0000313" key="2">
    <source>
        <dbReference type="EMBL" id="ERL63630.1"/>
    </source>
</evidence>
<evidence type="ECO:0000256" key="1">
    <source>
        <dbReference type="SAM" id="Phobius"/>
    </source>
</evidence>
<organism evidence="2 3">
    <name type="scientific">Schleiferilactobacillus shenzhenensis LY-73</name>
    <dbReference type="NCBI Taxonomy" id="1231336"/>
    <lineage>
        <taxon>Bacteria</taxon>
        <taxon>Bacillati</taxon>
        <taxon>Bacillota</taxon>
        <taxon>Bacilli</taxon>
        <taxon>Lactobacillales</taxon>
        <taxon>Lactobacillaceae</taxon>
        <taxon>Schleiferilactobacillus</taxon>
    </lineage>
</organism>
<dbReference type="STRING" id="1231336.L248_2509"/>
<accession>U4TJT9</accession>
<name>U4TJT9_9LACO</name>
<protein>
    <submittedName>
        <fullName evidence="2">Uncharacterized protein</fullName>
    </submittedName>
</protein>
<dbReference type="AlphaFoldDB" id="U4TJT9"/>
<dbReference type="Proteomes" id="UP000030647">
    <property type="component" value="Unassembled WGS sequence"/>
</dbReference>
<keyword evidence="3" id="KW-1185">Reference proteome</keyword>
<reference evidence="3" key="1">
    <citation type="journal article" date="2013" name="Genome Announc.">
        <title>Whole-Genome Sequencing of Lactobacillus shenzhenensis Strain LY-73T.</title>
        <authorList>
            <person name="Lin Z."/>
            <person name="Liu Z."/>
            <person name="Yang R."/>
            <person name="Zou Y."/>
            <person name="Wan D."/>
            <person name="Chen J."/>
            <person name="Guo M."/>
            <person name="Zhao J."/>
            <person name="Fang C."/>
            <person name="Yang R."/>
            <person name="Liu F."/>
        </authorList>
    </citation>
    <scope>NUCLEOTIDE SEQUENCE [LARGE SCALE GENOMIC DNA]</scope>
    <source>
        <strain evidence="3">LY-73</strain>
    </source>
</reference>
<dbReference type="EMBL" id="KI271630">
    <property type="protein sequence ID" value="ERL63630.1"/>
    <property type="molecule type" value="Genomic_DNA"/>
</dbReference>